<sequence length="110" mass="12529">MLVECERSSSGDHEKEDETWDGLPLGRAFHLALLSISIRTYLLYGQLAVIPVPYNYLFDAGVPIRRVSEGLRAQIKRRTDGEPSPASETCGLRPAIIERGRPVWRFRTFR</sequence>
<comment type="caution">
    <text evidence="1">The sequence shown here is derived from an EMBL/GenBank/DDBJ whole genome shotgun (WGS) entry which is preliminary data.</text>
</comment>
<keyword evidence="2" id="KW-1185">Reference proteome</keyword>
<gene>
    <name evidence="1" type="ORF">EVAR_37906_1</name>
</gene>
<evidence type="ECO:0000313" key="2">
    <source>
        <dbReference type="Proteomes" id="UP000299102"/>
    </source>
</evidence>
<accession>A0A4C1XC00</accession>
<proteinExistence type="predicted"/>
<protein>
    <submittedName>
        <fullName evidence="1">Uncharacterized protein</fullName>
    </submittedName>
</protein>
<dbReference type="EMBL" id="BGZK01000813">
    <property type="protein sequence ID" value="GBP61376.1"/>
    <property type="molecule type" value="Genomic_DNA"/>
</dbReference>
<evidence type="ECO:0000313" key="1">
    <source>
        <dbReference type="EMBL" id="GBP61376.1"/>
    </source>
</evidence>
<organism evidence="1 2">
    <name type="scientific">Eumeta variegata</name>
    <name type="common">Bagworm moth</name>
    <name type="synonym">Eumeta japonica</name>
    <dbReference type="NCBI Taxonomy" id="151549"/>
    <lineage>
        <taxon>Eukaryota</taxon>
        <taxon>Metazoa</taxon>
        <taxon>Ecdysozoa</taxon>
        <taxon>Arthropoda</taxon>
        <taxon>Hexapoda</taxon>
        <taxon>Insecta</taxon>
        <taxon>Pterygota</taxon>
        <taxon>Neoptera</taxon>
        <taxon>Endopterygota</taxon>
        <taxon>Lepidoptera</taxon>
        <taxon>Glossata</taxon>
        <taxon>Ditrysia</taxon>
        <taxon>Tineoidea</taxon>
        <taxon>Psychidae</taxon>
        <taxon>Oiketicinae</taxon>
        <taxon>Eumeta</taxon>
    </lineage>
</organism>
<reference evidence="1 2" key="1">
    <citation type="journal article" date="2019" name="Commun. Biol.">
        <title>The bagworm genome reveals a unique fibroin gene that provides high tensile strength.</title>
        <authorList>
            <person name="Kono N."/>
            <person name="Nakamura H."/>
            <person name="Ohtoshi R."/>
            <person name="Tomita M."/>
            <person name="Numata K."/>
            <person name="Arakawa K."/>
        </authorList>
    </citation>
    <scope>NUCLEOTIDE SEQUENCE [LARGE SCALE GENOMIC DNA]</scope>
</reference>
<name>A0A4C1XC00_EUMVA</name>
<dbReference type="Proteomes" id="UP000299102">
    <property type="component" value="Unassembled WGS sequence"/>
</dbReference>
<dbReference type="AlphaFoldDB" id="A0A4C1XC00"/>